<dbReference type="SUPFAM" id="SSF55874">
    <property type="entry name" value="ATPase domain of HSP90 chaperone/DNA topoisomerase II/histidine kinase"/>
    <property type="match status" value="1"/>
</dbReference>
<dbReference type="Pfam" id="PF08376">
    <property type="entry name" value="NIT"/>
    <property type="match status" value="1"/>
</dbReference>
<keyword evidence="3" id="KW-0597">Phosphoprotein</keyword>
<dbReference type="InterPro" id="IPR013587">
    <property type="entry name" value="Nitrate/nitrite_sensing"/>
</dbReference>
<accession>A0ABY4L1V4</accession>
<protein>
    <recommendedName>
        <fullName evidence="2">histidine kinase</fullName>
        <ecNumber evidence="2">2.7.13.3</ecNumber>
    </recommendedName>
</protein>
<dbReference type="Pfam" id="PF02518">
    <property type="entry name" value="HATPase_c"/>
    <property type="match status" value="1"/>
</dbReference>
<evidence type="ECO:0000256" key="2">
    <source>
        <dbReference type="ARBA" id="ARBA00012438"/>
    </source>
</evidence>
<comment type="catalytic activity">
    <reaction evidence="1">
        <text>ATP + protein L-histidine = ADP + protein N-phospho-L-histidine.</text>
        <dbReference type="EC" id="2.7.13.3"/>
    </reaction>
</comment>
<feature type="region of interest" description="Disordered" evidence="6">
    <location>
        <begin position="650"/>
        <end position="837"/>
    </location>
</feature>
<organism evidence="9 10">
    <name type="scientific">Thermobifida alba</name>
    <name type="common">Thermomonospora alba</name>
    <dbReference type="NCBI Taxonomy" id="53522"/>
    <lineage>
        <taxon>Bacteria</taxon>
        <taxon>Bacillati</taxon>
        <taxon>Actinomycetota</taxon>
        <taxon>Actinomycetes</taxon>
        <taxon>Streptosporangiales</taxon>
        <taxon>Nocardiopsidaceae</taxon>
        <taxon>Thermobifida</taxon>
    </lineage>
</organism>
<dbReference type="EMBL" id="CP051627">
    <property type="protein sequence ID" value="UPT21657.1"/>
    <property type="molecule type" value="Genomic_DNA"/>
</dbReference>
<dbReference type="Gene3D" id="3.30.565.10">
    <property type="entry name" value="Histidine kinase-like ATPase, C-terminal domain"/>
    <property type="match status" value="1"/>
</dbReference>
<feature type="compositionally biased region" description="Polar residues" evidence="6">
    <location>
        <begin position="730"/>
        <end position="747"/>
    </location>
</feature>
<dbReference type="SMART" id="SM00387">
    <property type="entry name" value="HATPase_c"/>
    <property type="match status" value="1"/>
</dbReference>
<keyword evidence="7" id="KW-0812">Transmembrane</keyword>
<sequence>MQAAKKKRNPSIRTRLRRIVLAPTAALIVLWLIGTVYLSYDAVIRYSYANSTERLLLPSALALTAVMDERSATAAYLDRPQETRETLAAVRADVDQRMSAILGDFRELSPLAPERVQKRIAHLDEQFATVADARARVDNGQWDHEEVEEYYNGLVMAGADLFDEQSRTVPAADLVGPSISATYMFRVVDLLAQADAKLSHGFATDEFSMDDQHAFVDRIGAYRGMLDAVDDYLGPEQKNMLDSLRGNEEYLRMEELIHEIADRMIDTAFDPYTGQEVEDLSMPVDEEEWRAAYLPVKDSLTEIGASQATLAADLQADAANWSILTAVLGSLSVAGVTVLVLLFSTRSSQQLVDRLLRLRDQTQELADKRLPDLVERLKSNEPVDVAAEVLPLSDADDEIGQVSRSFNAAQRTAVEAAVQQAQLRQGINRVFLNIAHRSQTLVHRQLRLLDKLEREQEDPDQLTDLFKLDHLATRARRNAENLLILGGQNPGRTWHHPLPLIDVLRGAISESGDYSRVKRQRIAPVSVQGGAVADVIHLIAELVDNATTFSPPHTRVHLRGDRVPNGVTIEIEDRGLGMKEDELDAANEMLANPPEFDVMRLNEKTRLGLFVVSHLARRHNIKVQLRTSPYGGVLAIVLLPPALIVDPPTTPAALGTVDSGDEEPEDRPLPPRDVHAPAESAESEDSSPPSGPQPVLSRPNGDMLIEPPASAEPPAPPTTGLPRRVPGVSTFPQLSDGGTANGSSRPSGESAAGQRFESAATDGRPPLPRRVPQTNLAPQLCDDPIQETDSARQTGPSVNDPDRPSRLRETLTAFQQGTRRGREDGRKRLNDTPKDAQ</sequence>
<evidence type="ECO:0000256" key="1">
    <source>
        <dbReference type="ARBA" id="ARBA00000085"/>
    </source>
</evidence>
<dbReference type="RefSeq" id="WP_248590146.1">
    <property type="nucleotide sequence ID" value="NZ_BAABEB010000028.1"/>
</dbReference>
<keyword evidence="7" id="KW-1133">Transmembrane helix</keyword>
<reference evidence="9 10" key="1">
    <citation type="submission" date="2020-04" db="EMBL/GenBank/DDBJ databases">
        <title>Thermobifida alba genome sequencing and assembly.</title>
        <authorList>
            <person name="Luzics S."/>
            <person name="Horvath B."/>
            <person name="Nagy I."/>
            <person name="Toth A."/>
            <person name="Nagy I."/>
            <person name="Kukolya J."/>
        </authorList>
    </citation>
    <scope>NUCLEOTIDE SEQUENCE [LARGE SCALE GENOMIC DNA]</scope>
    <source>
        <strain evidence="9 10">DSM 43795</strain>
    </source>
</reference>
<evidence type="ECO:0000256" key="5">
    <source>
        <dbReference type="ARBA" id="ARBA00022777"/>
    </source>
</evidence>
<dbReference type="EC" id="2.7.13.3" evidence="2"/>
<evidence type="ECO:0000259" key="8">
    <source>
        <dbReference type="SMART" id="SM00387"/>
    </source>
</evidence>
<evidence type="ECO:0000256" key="6">
    <source>
        <dbReference type="SAM" id="MobiDB-lite"/>
    </source>
</evidence>
<evidence type="ECO:0000313" key="9">
    <source>
        <dbReference type="EMBL" id="UPT21657.1"/>
    </source>
</evidence>
<dbReference type="InterPro" id="IPR003594">
    <property type="entry name" value="HATPase_dom"/>
</dbReference>
<feature type="transmembrane region" description="Helical" evidence="7">
    <location>
        <begin position="20"/>
        <end position="40"/>
    </location>
</feature>
<evidence type="ECO:0000256" key="7">
    <source>
        <dbReference type="SAM" id="Phobius"/>
    </source>
</evidence>
<dbReference type="InterPro" id="IPR036890">
    <property type="entry name" value="HATPase_C_sf"/>
</dbReference>
<dbReference type="Proteomes" id="UP000832041">
    <property type="component" value="Chromosome"/>
</dbReference>
<keyword evidence="10" id="KW-1185">Reference proteome</keyword>
<keyword evidence="4" id="KW-0808">Transferase</keyword>
<feature type="compositionally biased region" description="Basic and acidic residues" evidence="6">
    <location>
        <begin position="800"/>
        <end position="809"/>
    </location>
</feature>
<feature type="compositionally biased region" description="Basic and acidic residues" evidence="6">
    <location>
        <begin position="666"/>
        <end position="676"/>
    </location>
</feature>
<name>A0ABY4L1V4_THEAE</name>
<keyword evidence="5" id="KW-0418">Kinase</keyword>
<feature type="domain" description="Histidine kinase/HSP90-like ATPase" evidence="8">
    <location>
        <begin position="530"/>
        <end position="643"/>
    </location>
</feature>
<gene>
    <name evidence="9" type="ORF">FOF52_12450</name>
</gene>
<dbReference type="InterPro" id="IPR050428">
    <property type="entry name" value="TCS_sensor_his_kinase"/>
</dbReference>
<keyword evidence="7" id="KW-0472">Membrane</keyword>
<dbReference type="Gene3D" id="6.10.340.10">
    <property type="match status" value="1"/>
</dbReference>
<evidence type="ECO:0000313" key="10">
    <source>
        <dbReference type="Proteomes" id="UP000832041"/>
    </source>
</evidence>
<dbReference type="PANTHER" id="PTHR45436:SF5">
    <property type="entry name" value="SENSOR HISTIDINE KINASE TRCS"/>
    <property type="match status" value="1"/>
</dbReference>
<feature type="compositionally biased region" description="Pro residues" evidence="6">
    <location>
        <begin position="710"/>
        <end position="719"/>
    </location>
</feature>
<feature type="compositionally biased region" description="Polar residues" evidence="6">
    <location>
        <begin position="787"/>
        <end position="797"/>
    </location>
</feature>
<evidence type="ECO:0000256" key="3">
    <source>
        <dbReference type="ARBA" id="ARBA00022553"/>
    </source>
</evidence>
<feature type="compositionally biased region" description="Basic and acidic residues" evidence="6">
    <location>
        <begin position="820"/>
        <end position="837"/>
    </location>
</feature>
<evidence type="ECO:0000256" key="4">
    <source>
        <dbReference type="ARBA" id="ARBA00022679"/>
    </source>
</evidence>
<proteinExistence type="predicted"/>
<dbReference type="PANTHER" id="PTHR45436">
    <property type="entry name" value="SENSOR HISTIDINE KINASE YKOH"/>
    <property type="match status" value="1"/>
</dbReference>